<evidence type="ECO:0000313" key="2">
    <source>
        <dbReference type="Proteomes" id="UP000675882"/>
    </source>
</evidence>
<reference evidence="1" key="1">
    <citation type="submission" date="2021-02" db="EMBL/GenBank/DDBJ databases">
        <authorList>
            <person name="Han P."/>
        </authorList>
    </citation>
    <scope>NUCLEOTIDE SEQUENCE</scope>
    <source>
        <strain evidence="1">Candidatus Nitrotoga sp. ZN8</strain>
    </source>
</reference>
<organism evidence="1 2">
    <name type="scientific">Candidatus Nitrotoga fabula</name>
    <dbReference type="NCBI Taxonomy" id="2182327"/>
    <lineage>
        <taxon>Bacteria</taxon>
        <taxon>Pseudomonadati</taxon>
        <taxon>Pseudomonadota</taxon>
        <taxon>Betaproteobacteria</taxon>
        <taxon>Nitrosomonadales</taxon>
        <taxon>Gallionellaceae</taxon>
        <taxon>Candidatus Nitrotoga</taxon>
    </lineage>
</organism>
<sequence length="39" mass="4236">MAKAACNQSSLSLNFLDITLYQTLSKLNEPNFIGVISSC</sequence>
<dbReference type="EMBL" id="CAJNBL010000007">
    <property type="protein sequence ID" value="CAE6700577.1"/>
    <property type="molecule type" value="Genomic_DNA"/>
</dbReference>
<gene>
    <name evidence="1" type="ORF">NTGZN8_150021</name>
</gene>
<proteinExistence type="predicted"/>
<evidence type="ECO:0000313" key="1">
    <source>
        <dbReference type="EMBL" id="CAE6700577.1"/>
    </source>
</evidence>
<comment type="caution">
    <text evidence="1">The sequence shown here is derived from an EMBL/GenBank/DDBJ whole genome shotgun (WGS) entry which is preliminary data.</text>
</comment>
<dbReference type="Proteomes" id="UP000675882">
    <property type="component" value="Unassembled WGS sequence"/>
</dbReference>
<accession>A0A916BBH7</accession>
<name>A0A916BBH7_9PROT</name>
<keyword evidence="2" id="KW-1185">Reference proteome</keyword>
<protein>
    <submittedName>
        <fullName evidence="1">Uncharacterized protein</fullName>
    </submittedName>
</protein>
<dbReference type="AlphaFoldDB" id="A0A916BBH7"/>